<evidence type="ECO:0000256" key="3">
    <source>
        <dbReference type="ARBA" id="ARBA00022475"/>
    </source>
</evidence>
<keyword evidence="5 8" id="KW-0653">Protein transport</keyword>
<dbReference type="Proteomes" id="UP000462362">
    <property type="component" value="Unassembled WGS sequence"/>
</dbReference>
<keyword evidence="4" id="KW-0812">Transmembrane</keyword>
<evidence type="ECO:0000259" key="9">
    <source>
        <dbReference type="Pfam" id="PF01618"/>
    </source>
</evidence>
<reference evidence="10 11" key="1">
    <citation type="journal article" date="2019" name="Nat. Med.">
        <title>A library of human gut bacterial isolates paired with longitudinal multiomics data enables mechanistic microbiome research.</title>
        <authorList>
            <person name="Poyet M."/>
            <person name="Groussin M."/>
            <person name="Gibbons S.M."/>
            <person name="Avila-Pacheco J."/>
            <person name="Jiang X."/>
            <person name="Kearney S.M."/>
            <person name="Perrotta A.R."/>
            <person name="Berdy B."/>
            <person name="Zhao S."/>
            <person name="Lieberman T.D."/>
            <person name="Swanson P.K."/>
            <person name="Smith M."/>
            <person name="Roesemann S."/>
            <person name="Alexander J.E."/>
            <person name="Rich S.A."/>
            <person name="Livny J."/>
            <person name="Vlamakis H."/>
            <person name="Clish C."/>
            <person name="Bullock K."/>
            <person name="Deik A."/>
            <person name="Scott J."/>
            <person name="Pierce K.A."/>
            <person name="Xavier R.J."/>
            <person name="Alm E.J."/>
        </authorList>
    </citation>
    <scope>NUCLEOTIDE SEQUENCE [LARGE SCALE GENOMIC DNA]</scope>
    <source>
        <strain evidence="10 11">BIOML-A2</strain>
    </source>
</reference>
<proteinExistence type="inferred from homology"/>
<dbReference type="PANTHER" id="PTHR30625:SF15">
    <property type="entry name" value="BIOPOLYMER TRANSPORT PROTEIN EXBB"/>
    <property type="match status" value="1"/>
</dbReference>
<evidence type="ECO:0000256" key="6">
    <source>
        <dbReference type="ARBA" id="ARBA00022989"/>
    </source>
</evidence>
<dbReference type="EMBL" id="WNCL01000013">
    <property type="protein sequence ID" value="MTU43152.1"/>
    <property type="molecule type" value="Genomic_DNA"/>
</dbReference>
<evidence type="ECO:0000256" key="1">
    <source>
        <dbReference type="ARBA" id="ARBA00004651"/>
    </source>
</evidence>
<sequence length="201" mass="22038">MSLIIAGGWVMVPLLLISIIVLALIIDRSLSYIWNPLPDADQQKNILEKIQKGEFAAAETYFSETPWLKNYASALGSSEKMPFYEGVLAENISSLAAMMDKRLPLLATLGRISPLLGLLGTIIGMIQTFAVIAQSRSGIDMELLAEGIWQALITTATGLIIAIPAVFCYRIFLSIESNRLDYLNRVANKAILYKQSQNSAA</sequence>
<comment type="caution">
    <text evidence="10">The sequence shown here is derived from an EMBL/GenBank/DDBJ whole genome shotgun (WGS) entry which is preliminary data.</text>
</comment>
<evidence type="ECO:0000256" key="7">
    <source>
        <dbReference type="ARBA" id="ARBA00023136"/>
    </source>
</evidence>
<dbReference type="GO" id="GO:0017038">
    <property type="term" value="P:protein import"/>
    <property type="evidence" value="ECO:0007669"/>
    <property type="project" value="TreeGrafter"/>
</dbReference>
<dbReference type="RefSeq" id="WP_155165135.1">
    <property type="nucleotide sequence ID" value="NZ_CANTVY010000046.1"/>
</dbReference>
<evidence type="ECO:0000256" key="8">
    <source>
        <dbReference type="RuleBase" id="RU004057"/>
    </source>
</evidence>
<dbReference type="Pfam" id="PF01618">
    <property type="entry name" value="MotA_ExbB"/>
    <property type="match status" value="1"/>
</dbReference>
<protein>
    <submittedName>
        <fullName evidence="10">MotA/TolQ/ExbB proton channel family protein</fullName>
    </submittedName>
</protein>
<gene>
    <name evidence="10" type="ORF">GMD42_05860</name>
</gene>
<keyword evidence="3" id="KW-1003">Cell membrane</keyword>
<feature type="domain" description="MotA/TolQ/ExbB proton channel" evidence="9">
    <location>
        <begin position="81"/>
        <end position="174"/>
    </location>
</feature>
<evidence type="ECO:0000256" key="2">
    <source>
        <dbReference type="ARBA" id="ARBA00022448"/>
    </source>
</evidence>
<comment type="subcellular location">
    <subcellularLocation>
        <location evidence="1">Cell membrane</location>
        <topology evidence="1">Multi-pass membrane protein</topology>
    </subcellularLocation>
    <subcellularLocation>
        <location evidence="8">Membrane</location>
        <topology evidence="8">Multi-pass membrane protein</topology>
    </subcellularLocation>
</comment>
<keyword evidence="6" id="KW-1133">Transmembrane helix</keyword>
<comment type="similarity">
    <text evidence="8">Belongs to the exbB/tolQ family.</text>
</comment>
<keyword evidence="2 8" id="KW-0813">Transport</keyword>
<evidence type="ECO:0000256" key="4">
    <source>
        <dbReference type="ARBA" id="ARBA00022692"/>
    </source>
</evidence>
<evidence type="ECO:0000313" key="10">
    <source>
        <dbReference type="EMBL" id="MTU43152.1"/>
    </source>
</evidence>
<name>A0A6I3S5J8_9BURK</name>
<dbReference type="AlphaFoldDB" id="A0A6I3S5J8"/>
<dbReference type="GO" id="GO:0005886">
    <property type="term" value="C:plasma membrane"/>
    <property type="evidence" value="ECO:0007669"/>
    <property type="project" value="UniProtKB-SubCell"/>
</dbReference>
<organism evidence="10 11">
    <name type="scientific">Parasutterella excrementihominis</name>
    <dbReference type="NCBI Taxonomy" id="487175"/>
    <lineage>
        <taxon>Bacteria</taxon>
        <taxon>Pseudomonadati</taxon>
        <taxon>Pseudomonadota</taxon>
        <taxon>Betaproteobacteria</taxon>
        <taxon>Burkholderiales</taxon>
        <taxon>Sutterellaceae</taxon>
        <taxon>Parasutterella</taxon>
    </lineage>
</organism>
<evidence type="ECO:0000256" key="5">
    <source>
        <dbReference type="ARBA" id="ARBA00022927"/>
    </source>
</evidence>
<dbReference type="PANTHER" id="PTHR30625">
    <property type="entry name" value="PROTEIN TOLQ"/>
    <property type="match status" value="1"/>
</dbReference>
<dbReference type="InterPro" id="IPR002898">
    <property type="entry name" value="MotA_ExbB_proton_chnl"/>
</dbReference>
<evidence type="ECO:0000313" key="11">
    <source>
        <dbReference type="Proteomes" id="UP000462362"/>
    </source>
</evidence>
<dbReference type="InterPro" id="IPR050790">
    <property type="entry name" value="ExbB/TolQ_transport"/>
</dbReference>
<keyword evidence="7" id="KW-0472">Membrane</keyword>
<accession>A0A6I3S5J8</accession>